<feature type="binding site" evidence="6">
    <location>
        <position position="286"/>
    </location>
    <ligand>
        <name>Ca(2+)</name>
        <dbReference type="ChEBI" id="CHEBI:29108"/>
    </ligand>
</feature>
<evidence type="ECO:0000256" key="6">
    <source>
        <dbReference type="PIRSR" id="PIRSR001227-2"/>
    </source>
</evidence>
<feature type="active site" description="Nucleophile" evidence="5">
    <location>
        <position position="213"/>
    </location>
</feature>
<proteinExistence type="inferred from homology"/>
<dbReference type="InterPro" id="IPR002692">
    <property type="entry name" value="S45"/>
</dbReference>
<organism evidence="7 8">
    <name type="scientific">Cecembia calidifontis</name>
    <dbReference type="NCBI Taxonomy" id="1187080"/>
    <lineage>
        <taxon>Bacteria</taxon>
        <taxon>Pseudomonadati</taxon>
        <taxon>Bacteroidota</taxon>
        <taxon>Cytophagia</taxon>
        <taxon>Cytophagales</taxon>
        <taxon>Cyclobacteriaceae</taxon>
        <taxon>Cecembia</taxon>
    </lineage>
</organism>
<dbReference type="Gene3D" id="1.10.1400.10">
    <property type="match status" value="1"/>
</dbReference>
<dbReference type="AlphaFoldDB" id="A0A4Q7PEW2"/>
<keyword evidence="8" id="KW-1185">Reference proteome</keyword>
<keyword evidence="6" id="KW-0106">Calcium</keyword>
<evidence type="ECO:0000256" key="1">
    <source>
        <dbReference type="ARBA" id="ARBA00006586"/>
    </source>
</evidence>
<keyword evidence="6" id="KW-0479">Metal-binding</keyword>
<dbReference type="InterPro" id="IPR043146">
    <property type="entry name" value="Penicillin_amidase_N_B-knob"/>
</dbReference>
<evidence type="ECO:0000256" key="3">
    <source>
        <dbReference type="ARBA" id="ARBA00022801"/>
    </source>
</evidence>
<dbReference type="Gene3D" id="1.10.439.10">
    <property type="entry name" value="Penicillin Amidohydrolase, domain 1"/>
    <property type="match status" value="1"/>
</dbReference>
<dbReference type="Gene3D" id="3.60.20.10">
    <property type="entry name" value="Glutamine Phosphoribosylpyrophosphate, subunit 1, domain 1"/>
    <property type="match status" value="1"/>
</dbReference>
<dbReference type="GO" id="GO:0046872">
    <property type="term" value="F:metal ion binding"/>
    <property type="evidence" value="ECO:0007669"/>
    <property type="project" value="UniProtKB-KW"/>
</dbReference>
<keyword evidence="3" id="KW-0378">Hydrolase</keyword>
<dbReference type="PANTHER" id="PTHR34218:SF3">
    <property type="entry name" value="ACYL-HOMOSERINE LACTONE ACYLASE PVDQ"/>
    <property type="match status" value="1"/>
</dbReference>
<reference evidence="7 8" key="1">
    <citation type="submission" date="2019-02" db="EMBL/GenBank/DDBJ databases">
        <title>Genomic Encyclopedia of Archaeal and Bacterial Type Strains, Phase II (KMG-II): from individual species to whole genera.</title>
        <authorList>
            <person name="Goeker M."/>
        </authorList>
    </citation>
    <scope>NUCLEOTIDE SEQUENCE [LARGE SCALE GENOMIC DNA]</scope>
    <source>
        <strain evidence="7 8">DSM 21411</strain>
    </source>
</reference>
<dbReference type="SUPFAM" id="SSF56235">
    <property type="entry name" value="N-terminal nucleophile aminohydrolases (Ntn hydrolases)"/>
    <property type="match status" value="1"/>
</dbReference>
<comment type="similarity">
    <text evidence="1">Belongs to the peptidase S45 family.</text>
</comment>
<dbReference type="InterPro" id="IPR029055">
    <property type="entry name" value="Ntn_hydrolases_N"/>
</dbReference>
<dbReference type="GO" id="GO:0016811">
    <property type="term" value="F:hydrolase activity, acting on carbon-nitrogen (but not peptide) bonds, in linear amides"/>
    <property type="evidence" value="ECO:0007669"/>
    <property type="project" value="InterPro"/>
</dbReference>
<evidence type="ECO:0000256" key="2">
    <source>
        <dbReference type="ARBA" id="ARBA00022729"/>
    </source>
</evidence>
<gene>
    <name evidence="7" type="ORF">BC751_3995</name>
</gene>
<dbReference type="PANTHER" id="PTHR34218">
    <property type="entry name" value="PEPTIDASE S45 PENICILLIN AMIDASE"/>
    <property type="match status" value="1"/>
</dbReference>
<dbReference type="InterPro" id="IPR014395">
    <property type="entry name" value="Pen/GL7ACA/AHL_acylase"/>
</dbReference>
<keyword evidence="2" id="KW-0732">Signal</keyword>
<keyword evidence="4" id="KW-0865">Zymogen</keyword>
<evidence type="ECO:0000313" key="8">
    <source>
        <dbReference type="Proteomes" id="UP000292209"/>
    </source>
</evidence>
<evidence type="ECO:0000256" key="4">
    <source>
        <dbReference type="ARBA" id="ARBA00023145"/>
    </source>
</evidence>
<sequence length="741" mass="85013">MTAFNLLHLDLASFNPFMTKKSTLFCFLILLWSFATAQNDLQRWQNRANQTEIIRDEWGIPHIYGKTDADAVFGMIYAQCEDDFNRVEVNYINAMGRMAEVEGISQLYSDFRMKLYIDEEIVKKEYAGSPKWLKDLMDAWADGINYFLHTHPEVKPKLITKFEPWMALTFSEGSIGGDIETISVNQLKAFYDKDFHANLVLQERDWMEEPRGSNGFAISPKLSKSGNALLLINPHTSFYFRPEVHMVSEEGLNAYGAVTWGQFFIYQGFNEFNGWMHTSSRADAIDHFALRVEKKNGKYHYLFGEEWKPLTEKNILLKYKEGDEILEREITAYYSHHGPVIREEDGKWIAISLMVERVKALTQSYSRTKTKNHQEFKATMELKTNSSNNTVYADRDGNIVYYHGNFIPIRDPQFDWRNVVDGSNPATDWKGLHEVEEMIYIENPENGWIQNCNSTPFTAAGPYSPKKEDYPPYMAWDLENARGLNAVRVLTGQKDFTLESLIATAYEPTLMAFEPLIPALQKAYNALPDSHPKKERLKEPMKALANWDLKTGVNSVGTSLAVLWGGQLMADARDLDRPWDVYIFDFLAQETTDGMKLEAFEKAINKLNEDFGTWNTPWGDINRFQRVTNEIQGKFFDELPSLPIGYNSSLWGSLAAYGSRAYPNTKKWYGNVGNSFVAVVEFGEKVKAKSILAGGQSGNPFSPHFVDQAEKYAKGEFKDVHYYKEEVLKNARAKYKPGERN</sequence>
<dbReference type="Gene3D" id="2.30.120.10">
    <property type="match status" value="1"/>
</dbReference>
<dbReference type="EMBL" id="SGXG01000001">
    <property type="protein sequence ID" value="RZS98348.1"/>
    <property type="molecule type" value="Genomic_DNA"/>
</dbReference>
<dbReference type="InterPro" id="IPR043147">
    <property type="entry name" value="Penicillin_amidase_A-knob"/>
</dbReference>
<comment type="caution">
    <text evidence="7">The sequence shown here is derived from an EMBL/GenBank/DDBJ whole genome shotgun (WGS) entry which is preliminary data.</text>
</comment>
<feature type="binding site" evidence="6">
    <location>
        <position position="283"/>
    </location>
    <ligand>
        <name>Ca(2+)</name>
        <dbReference type="ChEBI" id="CHEBI:29108"/>
    </ligand>
</feature>
<dbReference type="Pfam" id="PF01804">
    <property type="entry name" value="Penicil_amidase"/>
    <property type="match status" value="1"/>
</dbReference>
<dbReference type="CDD" id="cd01936">
    <property type="entry name" value="Ntn_CA"/>
    <property type="match status" value="1"/>
</dbReference>
<accession>A0A4Q7PEW2</accession>
<evidence type="ECO:0000256" key="5">
    <source>
        <dbReference type="PIRSR" id="PIRSR001227-1"/>
    </source>
</evidence>
<dbReference type="InterPro" id="IPR023343">
    <property type="entry name" value="Penicillin_amidase_dom1"/>
</dbReference>
<name>A0A4Q7PEW2_9BACT</name>
<dbReference type="GO" id="GO:0017000">
    <property type="term" value="P:antibiotic biosynthetic process"/>
    <property type="evidence" value="ECO:0007669"/>
    <property type="project" value="InterPro"/>
</dbReference>
<protein>
    <submittedName>
        <fullName evidence="7">Acyl-homoserine lactone acylase PvdQ</fullName>
    </submittedName>
</protein>
<dbReference type="PIRSF" id="PIRSF001227">
    <property type="entry name" value="Pen_acylase"/>
    <property type="match status" value="1"/>
</dbReference>
<dbReference type="Proteomes" id="UP000292209">
    <property type="component" value="Unassembled WGS sequence"/>
</dbReference>
<comment type="cofactor">
    <cofactor evidence="6">
        <name>Ca(2+)</name>
        <dbReference type="ChEBI" id="CHEBI:29108"/>
    </cofactor>
    <text evidence="6">Binds 1 Ca(2+) ion per dimer.</text>
</comment>
<evidence type="ECO:0000313" key="7">
    <source>
        <dbReference type="EMBL" id="RZS98348.1"/>
    </source>
</evidence>